<dbReference type="InterPro" id="IPR007325">
    <property type="entry name" value="KFase/CYL"/>
</dbReference>
<comment type="caution">
    <text evidence="1">The sequence shown here is derived from an EMBL/GenBank/DDBJ whole genome shotgun (WGS) entry which is preliminary data.</text>
</comment>
<dbReference type="PANTHER" id="PTHR31118:SF12">
    <property type="entry name" value="CYCLASE-LIKE PROTEIN 2"/>
    <property type="match status" value="1"/>
</dbReference>
<dbReference type="Pfam" id="PF04199">
    <property type="entry name" value="Cyclase"/>
    <property type="match status" value="1"/>
</dbReference>
<dbReference type="Gene3D" id="3.50.30.50">
    <property type="entry name" value="Putative cyclase"/>
    <property type="match status" value="1"/>
</dbReference>
<dbReference type="Proteomes" id="UP000177629">
    <property type="component" value="Unassembled WGS sequence"/>
</dbReference>
<organism evidence="1 2">
    <name type="scientific">Candidatus Terrybacteria bacterium RIFCSPHIGHO2_01_FULL_48_17</name>
    <dbReference type="NCBI Taxonomy" id="1802362"/>
    <lineage>
        <taxon>Bacteria</taxon>
        <taxon>Candidatus Terryibacteriota</taxon>
    </lineage>
</organism>
<dbReference type="EMBL" id="MHSS01000001">
    <property type="protein sequence ID" value="OHA49089.1"/>
    <property type="molecule type" value="Genomic_DNA"/>
</dbReference>
<name>A0A1G2PMX0_9BACT</name>
<sequence>MQLYDISLPISPKTLIYPLNPRVSLRWVKTPHSWLTKTTLGTHTGTHVDVARHVFKNGWGVDAIRPKVLIGPCRVLDLTRNRKAIFTKDLLRHRIKTGERILVKTTNSKRGFSRFYRNYVYLDGDAAAYMAKKKIALFGIDYLSVKQYGSSDNRPHTELLKQGIPIFEGLDLSKVSSGTYIFVGLPLKLVGRDGAPTRVVLIR</sequence>
<dbReference type="InterPro" id="IPR037175">
    <property type="entry name" value="KFase_sf"/>
</dbReference>
<evidence type="ECO:0008006" key="3">
    <source>
        <dbReference type="Google" id="ProtNLM"/>
    </source>
</evidence>
<proteinExistence type="predicted"/>
<dbReference type="GO" id="GO:0019441">
    <property type="term" value="P:L-tryptophan catabolic process to kynurenine"/>
    <property type="evidence" value="ECO:0007669"/>
    <property type="project" value="InterPro"/>
</dbReference>
<dbReference type="AlphaFoldDB" id="A0A1G2PMX0"/>
<accession>A0A1G2PMX0</accession>
<evidence type="ECO:0000313" key="2">
    <source>
        <dbReference type="Proteomes" id="UP000177629"/>
    </source>
</evidence>
<dbReference type="STRING" id="1802362.A2806_02015"/>
<dbReference type="GO" id="GO:0004061">
    <property type="term" value="F:arylformamidase activity"/>
    <property type="evidence" value="ECO:0007669"/>
    <property type="project" value="InterPro"/>
</dbReference>
<protein>
    <recommendedName>
        <fullName evidence="3">Cyclase</fullName>
    </recommendedName>
</protein>
<reference evidence="1 2" key="1">
    <citation type="journal article" date="2016" name="Nat. Commun.">
        <title>Thousands of microbial genomes shed light on interconnected biogeochemical processes in an aquifer system.</title>
        <authorList>
            <person name="Anantharaman K."/>
            <person name="Brown C.T."/>
            <person name="Hug L.A."/>
            <person name="Sharon I."/>
            <person name="Castelle C.J."/>
            <person name="Probst A.J."/>
            <person name="Thomas B.C."/>
            <person name="Singh A."/>
            <person name="Wilkins M.J."/>
            <person name="Karaoz U."/>
            <person name="Brodie E.L."/>
            <person name="Williams K.H."/>
            <person name="Hubbard S.S."/>
            <person name="Banfield J.F."/>
        </authorList>
    </citation>
    <scope>NUCLEOTIDE SEQUENCE [LARGE SCALE GENOMIC DNA]</scope>
</reference>
<dbReference type="SUPFAM" id="SSF102198">
    <property type="entry name" value="Putative cyclase"/>
    <property type="match status" value="1"/>
</dbReference>
<evidence type="ECO:0000313" key="1">
    <source>
        <dbReference type="EMBL" id="OHA49089.1"/>
    </source>
</evidence>
<gene>
    <name evidence="1" type="ORF">A2806_02015</name>
</gene>
<dbReference type="PANTHER" id="PTHR31118">
    <property type="entry name" value="CYCLASE-LIKE PROTEIN 2"/>
    <property type="match status" value="1"/>
</dbReference>